<dbReference type="EMBL" id="FNAP01000003">
    <property type="protein sequence ID" value="SDE10613.1"/>
    <property type="molecule type" value="Genomic_DNA"/>
</dbReference>
<evidence type="ECO:0000313" key="1">
    <source>
        <dbReference type="EMBL" id="SDE10613.1"/>
    </source>
</evidence>
<reference evidence="1 2" key="1">
    <citation type="submission" date="2016-10" db="EMBL/GenBank/DDBJ databases">
        <authorList>
            <person name="de Groot N.N."/>
        </authorList>
    </citation>
    <scope>NUCLEOTIDE SEQUENCE [LARGE SCALE GENOMIC DNA]</scope>
    <source>
        <strain evidence="1 2">ATCC 700224</strain>
    </source>
</reference>
<sequence>MPDPTVHKSGRRSVRLASSVFAPLLLGAVSFEPGGASAIGAVFTEAQSEAEGQADMVMPMNDRPTINTERVVLRWLDKSTARVDQIDVPVGQSVSLGGIDVLVRACRRTAPDQAPEDAAFLEISETRPGEAPQRIFQGWMFASSPSLSALEHPVYDVWVLDCADRFDSEADSADSEAENSSESQ</sequence>
<protein>
    <recommendedName>
        <fullName evidence="3">DUF2155 domain-containing protein</fullName>
    </recommendedName>
</protein>
<dbReference type="InterPro" id="IPR019225">
    <property type="entry name" value="DUF2155"/>
</dbReference>
<evidence type="ECO:0000313" key="2">
    <source>
        <dbReference type="Proteomes" id="UP000199412"/>
    </source>
</evidence>
<evidence type="ECO:0008006" key="3">
    <source>
        <dbReference type="Google" id="ProtNLM"/>
    </source>
</evidence>
<dbReference type="RefSeq" id="WP_245699103.1">
    <property type="nucleotide sequence ID" value="NZ_FNAP01000003.1"/>
</dbReference>
<name>A0A1G7A7F3_9PROT</name>
<accession>A0A1G7A7F3</accession>
<dbReference type="Pfam" id="PF09923">
    <property type="entry name" value="DUF2155"/>
    <property type="match status" value="1"/>
</dbReference>
<dbReference type="STRING" id="69960.SAMN05421720_103206"/>
<dbReference type="AlphaFoldDB" id="A0A1G7A7F3"/>
<gene>
    <name evidence="1" type="ORF">SAMN05421720_103206</name>
</gene>
<keyword evidence="2" id="KW-1185">Reference proteome</keyword>
<organism evidence="1 2">
    <name type="scientific">Rhodospira trueperi</name>
    <dbReference type="NCBI Taxonomy" id="69960"/>
    <lineage>
        <taxon>Bacteria</taxon>
        <taxon>Pseudomonadati</taxon>
        <taxon>Pseudomonadota</taxon>
        <taxon>Alphaproteobacteria</taxon>
        <taxon>Rhodospirillales</taxon>
        <taxon>Rhodospirillaceae</taxon>
        <taxon>Rhodospira</taxon>
    </lineage>
</organism>
<proteinExistence type="predicted"/>
<dbReference type="Proteomes" id="UP000199412">
    <property type="component" value="Unassembled WGS sequence"/>
</dbReference>